<dbReference type="SUPFAM" id="SSF54909">
    <property type="entry name" value="Dimeric alpha+beta barrel"/>
    <property type="match status" value="1"/>
</dbReference>
<protein>
    <submittedName>
        <fullName evidence="4">Uncharacterized conserved protein</fullName>
    </submittedName>
</protein>
<accession>A0A1I5STM8</accession>
<evidence type="ECO:0000313" key="4">
    <source>
        <dbReference type="EMBL" id="SFP74095.1"/>
    </source>
</evidence>
<evidence type="ECO:0000259" key="3">
    <source>
        <dbReference type="Pfam" id="PF03795"/>
    </source>
</evidence>
<dbReference type="InterPro" id="IPR005545">
    <property type="entry name" value="YCII"/>
</dbReference>
<gene>
    <name evidence="4" type="ORF">SAMN04489713_11720</name>
</gene>
<dbReference type="PANTHER" id="PTHR35174:SF3">
    <property type="entry name" value="BLL7171 PROTEIN"/>
    <property type="match status" value="1"/>
</dbReference>
<sequence>MKYMLLIYNRPGFVEELGEAERDALFADVGAIMKELEESGEWVGGEALADPSTTKTVRERGGQPAVTDGPFLEAKEHFAGYLTVDCETEERAVEIARRWPDVRYGGHMEVRAVMNQSGTEM</sequence>
<dbReference type="AlphaFoldDB" id="A0A1I5STM8"/>
<dbReference type="EMBL" id="FOVH01000017">
    <property type="protein sequence ID" value="SFP74095.1"/>
    <property type="molecule type" value="Genomic_DNA"/>
</dbReference>
<comment type="similarity">
    <text evidence="1">Belongs to the YciI family.</text>
</comment>
<dbReference type="InterPro" id="IPR011008">
    <property type="entry name" value="Dimeric_a/b-barrel"/>
</dbReference>
<dbReference type="PANTHER" id="PTHR35174">
    <property type="entry name" value="BLL7171 PROTEIN-RELATED"/>
    <property type="match status" value="1"/>
</dbReference>
<feature type="domain" description="YCII-related" evidence="3">
    <location>
        <begin position="1"/>
        <end position="114"/>
    </location>
</feature>
<dbReference type="STRING" id="1993.SAMN04489713_11720"/>
<dbReference type="Gene3D" id="3.30.70.1060">
    <property type="entry name" value="Dimeric alpha+beta barrel"/>
    <property type="match status" value="1"/>
</dbReference>
<organism evidence="4 5">
    <name type="scientific">Actinomadura madurae</name>
    <dbReference type="NCBI Taxonomy" id="1993"/>
    <lineage>
        <taxon>Bacteria</taxon>
        <taxon>Bacillati</taxon>
        <taxon>Actinomycetota</taxon>
        <taxon>Actinomycetes</taxon>
        <taxon>Streptosporangiales</taxon>
        <taxon>Thermomonosporaceae</taxon>
        <taxon>Actinomadura</taxon>
    </lineage>
</organism>
<proteinExistence type="inferred from homology"/>
<dbReference type="Proteomes" id="UP000183413">
    <property type="component" value="Unassembled WGS sequence"/>
</dbReference>
<name>A0A1I5STM8_9ACTN</name>
<evidence type="ECO:0000256" key="1">
    <source>
        <dbReference type="ARBA" id="ARBA00007689"/>
    </source>
</evidence>
<dbReference type="InParanoid" id="A0A1I5STM8"/>
<evidence type="ECO:0000313" key="5">
    <source>
        <dbReference type="Proteomes" id="UP000183413"/>
    </source>
</evidence>
<dbReference type="eggNOG" id="COG3795">
    <property type="taxonomic scope" value="Bacteria"/>
</dbReference>
<evidence type="ECO:0000256" key="2">
    <source>
        <dbReference type="SAM" id="MobiDB-lite"/>
    </source>
</evidence>
<dbReference type="Pfam" id="PF03795">
    <property type="entry name" value="YCII"/>
    <property type="match status" value="1"/>
</dbReference>
<feature type="region of interest" description="Disordered" evidence="2">
    <location>
        <begin position="44"/>
        <end position="69"/>
    </location>
</feature>
<keyword evidence="5" id="KW-1185">Reference proteome</keyword>
<reference evidence="4 5" key="1">
    <citation type="submission" date="2016-10" db="EMBL/GenBank/DDBJ databases">
        <authorList>
            <person name="de Groot N.N."/>
        </authorList>
    </citation>
    <scope>NUCLEOTIDE SEQUENCE [LARGE SCALE GENOMIC DNA]</scope>
    <source>
        <strain evidence="4 5">DSM 43067</strain>
    </source>
</reference>